<keyword evidence="5" id="KW-1185">Reference proteome</keyword>
<comment type="caution">
    <text evidence="4">The sequence shown here is derived from an EMBL/GenBank/DDBJ whole genome shotgun (WGS) entry which is preliminary data.</text>
</comment>
<evidence type="ECO:0000259" key="3">
    <source>
        <dbReference type="PROSITE" id="PS50977"/>
    </source>
</evidence>
<evidence type="ECO:0000256" key="1">
    <source>
        <dbReference type="ARBA" id="ARBA00023125"/>
    </source>
</evidence>
<dbReference type="SUPFAM" id="SSF46689">
    <property type="entry name" value="Homeodomain-like"/>
    <property type="match status" value="1"/>
</dbReference>
<reference evidence="5" key="1">
    <citation type="journal article" date="2019" name="Int. J. Syst. Evol. Microbiol.">
        <title>The Global Catalogue of Microorganisms (GCM) 10K type strain sequencing project: providing services to taxonomists for standard genome sequencing and annotation.</title>
        <authorList>
            <consortium name="The Broad Institute Genomics Platform"/>
            <consortium name="The Broad Institute Genome Sequencing Center for Infectious Disease"/>
            <person name="Wu L."/>
            <person name="Ma J."/>
        </authorList>
    </citation>
    <scope>NUCLEOTIDE SEQUENCE [LARGE SCALE GENOMIC DNA]</scope>
    <source>
        <strain evidence="5">JCM 16902</strain>
    </source>
</reference>
<organism evidence="4 5">
    <name type="scientific">Kineosporia mesophila</name>
    <dbReference type="NCBI Taxonomy" id="566012"/>
    <lineage>
        <taxon>Bacteria</taxon>
        <taxon>Bacillati</taxon>
        <taxon>Actinomycetota</taxon>
        <taxon>Actinomycetes</taxon>
        <taxon>Kineosporiales</taxon>
        <taxon>Kineosporiaceae</taxon>
        <taxon>Kineosporia</taxon>
    </lineage>
</organism>
<evidence type="ECO:0000256" key="2">
    <source>
        <dbReference type="PROSITE-ProRule" id="PRU00335"/>
    </source>
</evidence>
<dbReference type="InterPro" id="IPR001647">
    <property type="entry name" value="HTH_TetR"/>
</dbReference>
<evidence type="ECO:0000313" key="5">
    <source>
        <dbReference type="Proteomes" id="UP001501074"/>
    </source>
</evidence>
<protein>
    <submittedName>
        <fullName evidence="4">TetR/AcrR family transcriptional regulator</fullName>
    </submittedName>
</protein>
<dbReference type="PROSITE" id="PS50977">
    <property type="entry name" value="HTH_TETR_2"/>
    <property type="match status" value="1"/>
</dbReference>
<dbReference type="Proteomes" id="UP001501074">
    <property type="component" value="Unassembled WGS sequence"/>
</dbReference>
<dbReference type="Gene3D" id="1.10.357.10">
    <property type="entry name" value="Tetracycline Repressor, domain 2"/>
    <property type="match status" value="1"/>
</dbReference>
<dbReference type="Pfam" id="PF00440">
    <property type="entry name" value="TetR_N"/>
    <property type="match status" value="1"/>
</dbReference>
<gene>
    <name evidence="4" type="ORF">GCM10022223_32380</name>
</gene>
<proteinExistence type="predicted"/>
<sequence length="191" mass="21183">MEETSVDPRLERTRRSAHSAALTLLSEGGIAHLTPQNLSRASGLGRTTLYRHWPTTPHLVLDLLKTFRMPDFEMVEGDLPARLRHNIAAQHARLLDPEYSVIYLTIQTVALDAQVRAALVEINRERVESVARVLAPEYDLHGQTDAVTDLFALINGPLLQLTTFTGATSPRLMPAIVESVLAYLRANDPAE</sequence>
<evidence type="ECO:0000313" key="4">
    <source>
        <dbReference type="EMBL" id="GAA3613719.1"/>
    </source>
</evidence>
<feature type="domain" description="HTH tetR-type" evidence="3">
    <location>
        <begin position="11"/>
        <end position="71"/>
    </location>
</feature>
<dbReference type="InterPro" id="IPR009057">
    <property type="entry name" value="Homeodomain-like_sf"/>
</dbReference>
<feature type="DNA-binding region" description="H-T-H motif" evidence="2">
    <location>
        <begin position="34"/>
        <end position="53"/>
    </location>
</feature>
<accession>A0ABP6ZMR5</accession>
<name>A0ABP6ZMR5_9ACTN</name>
<keyword evidence="1 2" id="KW-0238">DNA-binding</keyword>
<dbReference type="EMBL" id="BAAAZO010000005">
    <property type="protein sequence ID" value="GAA3613719.1"/>
    <property type="molecule type" value="Genomic_DNA"/>
</dbReference>